<reference evidence="2" key="1">
    <citation type="submission" date="2016-11" db="UniProtKB">
        <authorList>
            <consortium name="WormBaseParasite"/>
        </authorList>
    </citation>
    <scope>IDENTIFICATION</scope>
</reference>
<dbReference type="Proteomes" id="UP000095283">
    <property type="component" value="Unplaced"/>
</dbReference>
<evidence type="ECO:0000313" key="1">
    <source>
        <dbReference type="Proteomes" id="UP000095283"/>
    </source>
</evidence>
<dbReference type="AlphaFoldDB" id="A0A1I7WYT9"/>
<sequence length="74" mass="8574">MQSPEYCCLKNCQLFSSVFAVRGVPERCRTLTSKSSTLKRQNRYLQVLWERTPSMSTGHIDWHASAAFFPCWIS</sequence>
<proteinExistence type="predicted"/>
<evidence type="ECO:0000313" key="2">
    <source>
        <dbReference type="WBParaSite" id="Hba_10296"/>
    </source>
</evidence>
<organism evidence="1 2">
    <name type="scientific">Heterorhabditis bacteriophora</name>
    <name type="common">Entomopathogenic nematode worm</name>
    <dbReference type="NCBI Taxonomy" id="37862"/>
    <lineage>
        <taxon>Eukaryota</taxon>
        <taxon>Metazoa</taxon>
        <taxon>Ecdysozoa</taxon>
        <taxon>Nematoda</taxon>
        <taxon>Chromadorea</taxon>
        <taxon>Rhabditida</taxon>
        <taxon>Rhabditina</taxon>
        <taxon>Rhabditomorpha</taxon>
        <taxon>Strongyloidea</taxon>
        <taxon>Heterorhabditidae</taxon>
        <taxon>Heterorhabditis</taxon>
    </lineage>
</organism>
<protein>
    <submittedName>
        <fullName evidence="2">Secreted protein</fullName>
    </submittedName>
</protein>
<keyword evidence="1" id="KW-1185">Reference proteome</keyword>
<dbReference type="WBParaSite" id="Hba_10296">
    <property type="protein sequence ID" value="Hba_10296"/>
    <property type="gene ID" value="Hba_10296"/>
</dbReference>
<accession>A0A1I7WYT9</accession>
<name>A0A1I7WYT9_HETBA</name>